<organism evidence="2 3">
    <name type="scientific">Saccharibacillus brassicae</name>
    <dbReference type="NCBI Taxonomy" id="2583377"/>
    <lineage>
        <taxon>Bacteria</taxon>
        <taxon>Bacillati</taxon>
        <taxon>Bacillota</taxon>
        <taxon>Bacilli</taxon>
        <taxon>Bacillales</taxon>
        <taxon>Paenibacillaceae</taxon>
        <taxon>Saccharibacillus</taxon>
    </lineage>
</organism>
<dbReference type="EMBL" id="CP041217">
    <property type="protein sequence ID" value="QDH20857.1"/>
    <property type="molecule type" value="Genomic_DNA"/>
</dbReference>
<dbReference type="InterPro" id="IPR036679">
    <property type="entry name" value="FlgN-like_sf"/>
</dbReference>
<dbReference type="Gene3D" id="1.20.58.300">
    <property type="entry name" value="FlgN-like"/>
    <property type="match status" value="1"/>
</dbReference>
<evidence type="ECO:0000313" key="2">
    <source>
        <dbReference type="EMBL" id="QDH20857.1"/>
    </source>
</evidence>
<protein>
    <submittedName>
        <fullName evidence="2">Flagellar protein FlgN</fullName>
    </submittedName>
</protein>
<evidence type="ECO:0000256" key="1">
    <source>
        <dbReference type="ARBA" id="ARBA00022795"/>
    </source>
</evidence>
<dbReference type="SUPFAM" id="SSF140566">
    <property type="entry name" value="FlgN-like"/>
    <property type="match status" value="1"/>
</dbReference>
<dbReference type="AlphaFoldDB" id="A0A4Y6UX46"/>
<dbReference type="Proteomes" id="UP000316968">
    <property type="component" value="Chromosome"/>
</dbReference>
<sequence>MALNRLIEILEQMEAAHKRMLELGEQKKTAIMANDVDRVIVINNQESKIVKMIGALDQERTEAAFSFMQAMGIKSNLNLKLSELTRLVFDVEDKARLVDVQHRLATILQKLKSLNDINQQLTEQSLTFINLSIDLLVGTPTDSHTYTHPASTSTGYRNQGFYNARG</sequence>
<evidence type="ECO:0000313" key="3">
    <source>
        <dbReference type="Proteomes" id="UP000316968"/>
    </source>
</evidence>
<keyword evidence="3" id="KW-1185">Reference proteome</keyword>
<dbReference type="InterPro" id="IPR007809">
    <property type="entry name" value="FlgN-like"/>
</dbReference>
<dbReference type="OrthoDB" id="2660802at2"/>
<reference evidence="2 3" key="1">
    <citation type="submission" date="2019-06" db="EMBL/GenBank/DDBJ databases">
        <title>Saccharibacillus brassicae sp. nov., an endophytic bacterium isolated from Chinese cabbage seeds (Brassica pekinensis).</title>
        <authorList>
            <person name="Jiang L."/>
            <person name="Lee J."/>
            <person name="Kim S.W."/>
        </authorList>
    </citation>
    <scope>NUCLEOTIDE SEQUENCE [LARGE SCALE GENOMIC DNA]</scope>
    <source>
        <strain evidence="3">KCTC 43072 / ATSA2</strain>
    </source>
</reference>
<dbReference type="Pfam" id="PF05130">
    <property type="entry name" value="FlgN"/>
    <property type="match status" value="1"/>
</dbReference>
<keyword evidence="2" id="KW-0282">Flagellum</keyword>
<keyword evidence="2" id="KW-0966">Cell projection</keyword>
<name>A0A4Y6UX46_SACBS</name>
<accession>A0A4Y6UX46</accession>
<keyword evidence="2" id="KW-0969">Cilium</keyword>
<proteinExistence type="predicted"/>
<dbReference type="GO" id="GO:0044780">
    <property type="term" value="P:bacterial-type flagellum assembly"/>
    <property type="evidence" value="ECO:0007669"/>
    <property type="project" value="InterPro"/>
</dbReference>
<dbReference type="RefSeq" id="WP_141447406.1">
    <property type="nucleotide sequence ID" value="NZ_CP041217.1"/>
</dbReference>
<dbReference type="KEGG" id="saca:FFV09_08340"/>
<keyword evidence="1" id="KW-1005">Bacterial flagellum biogenesis</keyword>
<gene>
    <name evidence="2" type="ORF">FFV09_08340</name>
</gene>